<comment type="caution">
    <text evidence="2">The sequence shown here is derived from an EMBL/GenBank/DDBJ whole genome shotgun (WGS) entry which is preliminary data.</text>
</comment>
<accession>A0A8J6BNL0</accession>
<feature type="compositionally biased region" description="Basic residues" evidence="1">
    <location>
        <begin position="83"/>
        <end position="92"/>
    </location>
</feature>
<reference evidence="2" key="2">
    <citation type="submission" date="2021-02" db="EMBL/GenBank/DDBJ databases">
        <authorList>
            <person name="Kimball J.A."/>
            <person name="Haas M.W."/>
            <person name="Macchietto M."/>
            <person name="Kono T."/>
            <person name="Duquette J."/>
            <person name="Shao M."/>
        </authorList>
    </citation>
    <scope>NUCLEOTIDE SEQUENCE</scope>
    <source>
        <tissue evidence="2">Fresh leaf tissue</tissue>
    </source>
</reference>
<protein>
    <submittedName>
        <fullName evidence="2">Uncharacterized protein</fullName>
    </submittedName>
</protein>
<dbReference type="Proteomes" id="UP000729402">
    <property type="component" value="Unassembled WGS sequence"/>
</dbReference>
<feature type="compositionally biased region" description="Low complexity" evidence="1">
    <location>
        <begin position="59"/>
        <end position="72"/>
    </location>
</feature>
<sequence>MGRGLGQVRTRDLPQIVFKRGHRPWPWTPPARRSCNGCDGAPEGQDSAGKKGTADAHSRTPPANAAPTRTPPDIARADAHTASQRRRRRARHQPTPAPTRTQHASS</sequence>
<name>A0A8J6BNL0_ZIZPA</name>
<evidence type="ECO:0000313" key="2">
    <source>
        <dbReference type="EMBL" id="KAG8088180.1"/>
    </source>
</evidence>
<proteinExistence type="predicted"/>
<keyword evidence="3" id="KW-1185">Reference proteome</keyword>
<feature type="region of interest" description="Disordered" evidence="1">
    <location>
        <begin position="1"/>
        <end position="106"/>
    </location>
</feature>
<organism evidence="2 3">
    <name type="scientific">Zizania palustris</name>
    <name type="common">Northern wild rice</name>
    <dbReference type="NCBI Taxonomy" id="103762"/>
    <lineage>
        <taxon>Eukaryota</taxon>
        <taxon>Viridiplantae</taxon>
        <taxon>Streptophyta</taxon>
        <taxon>Embryophyta</taxon>
        <taxon>Tracheophyta</taxon>
        <taxon>Spermatophyta</taxon>
        <taxon>Magnoliopsida</taxon>
        <taxon>Liliopsida</taxon>
        <taxon>Poales</taxon>
        <taxon>Poaceae</taxon>
        <taxon>BOP clade</taxon>
        <taxon>Oryzoideae</taxon>
        <taxon>Oryzeae</taxon>
        <taxon>Zizaniinae</taxon>
        <taxon>Zizania</taxon>
    </lineage>
</organism>
<reference evidence="2" key="1">
    <citation type="journal article" date="2021" name="bioRxiv">
        <title>Whole Genome Assembly and Annotation of Northern Wild Rice, Zizania palustris L., Supports a Whole Genome Duplication in the Zizania Genus.</title>
        <authorList>
            <person name="Haas M."/>
            <person name="Kono T."/>
            <person name="Macchietto M."/>
            <person name="Millas R."/>
            <person name="McGilp L."/>
            <person name="Shao M."/>
            <person name="Duquette J."/>
            <person name="Hirsch C.N."/>
            <person name="Kimball J."/>
        </authorList>
    </citation>
    <scope>NUCLEOTIDE SEQUENCE</scope>
    <source>
        <tissue evidence="2">Fresh leaf tissue</tissue>
    </source>
</reference>
<gene>
    <name evidence="2" type="ORF">GUJ93_ZPchr0010g7239</name>
</gene>
<dbReference type="AlphaFoldDB" id="A0A8J6BNL0"/>
<dbReference type="EMBL" id="JAAALK010000082">
    <property type="protein sequence ID" value="KAG8088180.1"/>
    <property type="molecule type" value="Genomic_DNA"/>
</dbReference>
<evidence type="ECO:0000256" key="1">
    <source>
        <dbReference type="SAM" id="MobiDB-lite"/>
    </source>
</evidence>
<feature type="compositionally biased region" description="Basic and acidic residues" evidence="1">
    <location>
        <begin position="48"/>
        <end position="58"/>
    </location>
</feature>
<evidence type="ECO:0000313" key="3">
    <source>
        <dbReference type="Proteomes" id="UP000729402"/>
    </source>
</evidence>